<protein>
    <recommendedName>
        <fullName evidence="11">PIN-like protein</fullName>
    </recommendedName>
</protein>
<sequence>MATVFLKVIMIFCIVAVGYAANKAGVLPVESNKYLVNLLLYISIPAMIIDSMSENPLTPEMKRATLEVFLGTLIWFFAVWLLGLLVLKILRYRPPEDQGVLLALMSSVNSGFMGFPVTASIFGSQALYFMVIENCTCVFYLYFLQVLQLNYGTKKRADIRAVFRSLCNMCMLAALIGLVLLITGIRLPEIASDFFGILADATVPVSMIVLGIQLSNSNLKSAFTDRKLIIVCLVNVVLVPVLTFLGCNWLPLTNWAKLTLVFASAFPGAVISVAIAARENKNADLMAKGIAMTTLMSLATLPVAAMALMELYM</sequence>
<keyword evidence="3" id="KW-0813">Transport</keyword>
<name>A0A1Q9JG13_9FIRM</name>
<keyword evidence="7 8" id="KW-0472">Membrane</keyword>
<feature type="transmembrane region" description="Helical" evidence="8">
    <location>
        <begin position="194"/>
        <end position="216"/>
    </location>
</feature>
<proteinExistence type="inferred from homology"/>
<feature type="transmembrane region" description="Helical" evidence="8">
    <location>
        <begin position="64"/>
        <end position="87"/>
    </location>
</feature>
<comment type="similarity">
    <text evidence="2">Belongs to the auxin efflux carrier (TC 2.A.69) family.</text>
</comment>
<feature type="transmembrane region" description="Helical" evidence="8">
    <location>
        <begin position="289"/>
        <end position="309"/>
    </location>
</feature>
<gene>
    <name evidence="9" type="ORF">BHK98_03325</name>
</gene>
<dbReference type="Pfam" id="PF03547">
    <property type="entry name" value="Mem_trans"/>
    <property type="match status" value="1"/>
</dbReference>
<dbReference type="GO" id="GO:0005886">
    <property type="term" value="C:plasma membrane"/>
    <property type="evidence" value="ECO:0007669"/>
    <property type="project" value="UniProtKB-SubCell"/>
</dbReference>
<dbReference type="PANTHER" id="PTHR36838:SF3">
    <property type="entry name" value="TRANSPORTER AUXIN EFFLUX CARRIER EC FAMILY"/>
    <property type="match status" value="1"/>
</dbReference>
<keyword evidence="4" id="KW-1003">Cell membrane</keyword>
<dbReference type="Proteomes" id="UP000187404">
    <property type="component" value="Unassembled WGS sequence"/>
</dbReference>
<dbReference type="InterPro" id="IPR038770">
    <property type="entry name" value="Na+/solute_symporter_sf"/>
</dbReference>
<keyword evidence="6 8" id="KW-1133">Transmembrane helix</keyword>
<dbReference type="EMBL" id="MJIE01000001">
    <property type="protein sequence ID" value="OLR55176.1"/>
    <property type="molecule type" value="Genomic_DNA"/>
</dbReference>
<reference evidence="9 10" key="1">
    <citation type="journal article" date="2016" name="Appl. Environ. Microbiol.">
        <title>Function and Phylogeny of Bacterial Butyryl Coenzyme A:Acetate Transferases and Their Diversity in the Proximal Colon of Swine.</title>
        <authorList>
            <person name="Trachsel J."/>
            <person name="Bayles D.O."/>
            <person name="Looft T."/>
            <person name="Levine U.Y."/>
            <person name="Allen H.K."/>
        </authorList>
    </citation>
    <scope>NUCLEOTIDE SEQUENCE [LARGE SCALE GENOMIC DNA]</scope>
    <source>
        <strain evidence="9 10">68-3-10</strain>
    </source>
</reference>
<organism evidence="9 10">
    <name type="scientific">Hornefia porci</name>
    <dbReference type="NCBI Taxonomy" id="2652292"/>
    <lineage>
        <taxon>Bacteria</taxon>
        <taxon>Bacillati</taxon>
        <taxon>Bacillota</taxon>
        <taxon>Clostridia</taxon>
        <taxon>Peptostreptococcales</taxon>
        <taxon>Anaerovoracaceae</taxon>
        <taxon>Hornefia</taxon>
    </lineage>
</organism>
<feature type="transmembrane region" description="Helical" evidence="8">
    <location>
        <begin position="99"/>
        <end position="122"/>
    </location>
</feature>
<feature type="transmembrane region" description="Helical" evidence="8">
    <location>
        <begin position="6"/>
        <end position="22"/>
    </location>
</feature>
<keyword evidence="10" id="KW-1185">Reference proteome</keyword>
<feature type="transmembrane region" description="Helical" evidence="8">
    <location>
        <begin position="258"/>
        <end position="277"/>
    </location>
</feature>
<comment type="subcellular location">
    <subcellularLocation>
        <location evidence="1">Cell membrane</location>
        <topology evidence="1">Multi-pass membrane protein</topology>
    </subcellularLocation>
</comment>
<feature type="transmembrane region" description="Helical" evidence="8">
    <location>
        <begin position="34"/>
        <end position="52"/>
    </location>
</feature>
<dbReference type="GO" id="GO:0055085">
    <property type="term" value="P:transmembrane transport"/>
    <property type="evidence" value="ECO:0007669"/>
    <property type="project" value="InterPro"/>
</dbReference>
<dbReference type="PANTHER" id="PTHR36838">
    <property type="entry name" value="AUXIN EFFLUX CARRIER FAMILY PROTEIN"/>
    <property type="match status" value="1"/>
</dbReference>
<evidence type="ECO:0000256" key="7">
    <source>
        <dbReference type="ARBA" id="ARBA00023136"/>
    </source>
</evidence>
<feature type="transmembrane region" description="Helical" evidence="8">
    <location>
        <begin position="128"/>
        <end position="149"/>
    </location>
</feature>
<dbReference type="Gene3D" id="1.20.1530.20">
    <property type="match status" value="1"/>
</dbReference>
<dbReference type="InterPro" id="IPR004776">
    <property type="entry name" value="Mem_transp_PIN-like"/>
</dbReference>
<evidence type="ECO:0000256" key="6">
    <source>
        <dbReference type="ARBA" id="ARBA00022989"/>
    </source>
</evidence>
<dbReference type="OrthoDB" id="9798064at2"/>
<evidence type="ECO:0008006" key="11">
    <source>
        <dbReference type="Google" id="ProtNLM"/>
    </source>
</evidence>
<evidence type="ECO:0000256" key="1">
    <source>
        <dbReference type="ARBA" id="ARBA00004651"/>
    </source>
</evidence>
<dbReference type="AlphaFoldDB" id="A0A1Q9JG13"/>
<keyword evidence="5 8" id="KW-0812">Transmembrane</keyword>
<evidence type="ECO:0000256" key="2">
    <source>
        <dbReference type="ARBA" id="ARBA00010145"/>
    </source>
</evidence>
<evidence type="ECO:0000256" key="8">
    <source>
        <dbReference type="SAM" id="Phobius"/>
    </source>
</evidence>
<evidence type="ECO:0000256" key="3">
    <source>
        <dbReference type="ARBA" id="ARBA00022448"/>
    </source>
</evidence>
<evidence type="ECO:0000256" key="4">
    <source>
        <dbReference type="ARBA" id="ARBA00022475"/>
    </source>
</evidence>
<dbReference type="STRING" id="1261640.BHK98_03325"/>
<evidence type="ECO:0000256" key="5">
    <source>
        <dbReference type="ARBA" id="ARBA00022692"/>
    </source>
</evidence>
<comment type="caution">
    <text evidence="9">The sequence shown here is derived from an EMBL/GenBank/DDBJ whole genome shotgun (WGS) entry which is preliminary data.</text>
</comment>
<dbReference type="RefSeq" id="WP_075712175.1">
    <property type="nucleotide sequence ID" value="NZ_MJIE01000001.1"/>
</dbReference>
<evidence type="ECO:0000313" key="10">
    <source>
        <dbReference type="Proteomes" id="UP000187404"/>
    </source>
</evidence>
<accession>A0A1Q9JG13</accession>
<evidence type="ECO:0000313" key="9">
    <source>
        <dbReference type="EMBL" id="OLR55176.1"/>
    </source>
</evidence>
<feature type="transmembrane region" description="Helical" evidence="8">
    <location>
        <begin position="228"/>
        <end position="252"/>
    </location>
</feature>
<feature type="transmembrane region" description="Helical" evidence="8">
    <location>
        <begin position="161"/>
        <end position="182"/>
    </location>
</feature>